<dbReference type="InterPro" id="IPR044925">
    <property type="entry name" value="His-Me_finger_sf"/>
</dbReference>
<dbReference type="Pfam" id="PF04231">
    <property type="entry name" value="Endonuclease_1"/>
    <property type="match status" value="1"/>
</dbReference>
<comment type="similarity">
    <text evidence="1">Belongs to the EndA/NucM nuclease family.</text>
</comment>
<keyword evidence="7" id="KW-1185">Reference proteome</keyword>
<name>A0A916NIS6_9FLAO</name>
<keyword evidence="2" id="KW-0540">Nuclease</keyword>
<evidence type="ECO:0000259" key="5">
    <source>
        <dbReference type="Pfam" id="PF18962"/>
    </source>
</evidence>
<gene>
    <name evidence="6" type="ORF">CRYO30217_02856</name>
</gene>
<accession>A0A916NIS6</accession>
<dbReference type="InterPro" id="IPR026444">
    <property type="entry name" value="Secre_tail"/>
</dbReference>
<proteinExistence type="inferred from homology"/>
<dbReference type="NCBIfam" id="TIGR04183">
    <property type="entry name" value="Por_Secre_tail"/>
    <property type="match status" value="1"/>
</dbReference>
<dbReference type="PANTHER" id="PTHR33607:SF2">
    <property type="entry name" value="ENDONUCLEASE-1"/>
    <property type="match status" value="1"/>
</dbReference>
<evidence type="ECO:0000313" key="7">
    <source>
        <dbReference type="Proteomes" id="UP000683507"/>
    </source>
</evidence>
<protein>
    <recommendedName>
        <fullName evidence="5">Secretion system C-terminal sorting domain-containing protein</fullName>
    </recommendedName>
</protein>
<evidence type="ECO:0000313" key="6">
    <source>
        <dbReference type="EMBL" id="CAG5085727.1"/>
    </source>
</evidence>
<organism evidence="6 7">
    <name type="scientific">Parvicella tangerina</name>
    <dbReference type="NCBI Taxonomy" id="2829795"/>
    <lineage>
        <taxon>Bacteria</taxon>
        <taxon>Pseudomonadati</taxon>
        <taxon>Bacteroidota</taxon>
        <taxon>Flavobacteriia</taxon>
        <taxon>Flavobacteriales</taxon>
        <taxon>Parvicellaceae</taxon>
        <taxon>Parvicella</taxon>
    </lineage>
</organism>
<evidence type="ECO:0000256" key="1">
    <source>
        <dbReference type="ARBA" id="ARBA00006429"/>
    </source>
</evidence>
<dbReference type="Pfam" id="PF18962">
    <property type="entry name" value="Por_Secre_tail"/>
    <property type="match status" value="1"/>
</dbReference>
<dbReference type="KEGG" id="ptan:CRYO30217_02856"/>
<dbReference type="Proteomes" id="UP000683507">
    <property type="component" value="Chromosome"/>
</dbReference>
<dbReference type="AlphaFoldDB" id="A0A916NIS6"/>
<dbReference type="InterPro" id="IPR007346">
    <property type="entry name" value="Endonuclease-I"/>
</dbReference>
<evidence type="ECO:0000256" key="4">
    <source>
        <dbReference type="ARBA" id="ARBA00022801"/>
    </source>
</evidence>
<dbReference type="PANTHER" id="PTHR33607">
    <property type="entry name" value="ENDONUCLEASE-1"/>
    <property type="match status" value="1"/>
</dbReference>
<dbReference type="SUPFAM" id="SSF54060">
    <property type="entry name" value="His-Me finger endonucleases"/>
    <property type="match status" value="1"/>
</dbReference>
<keyword evidence="3" id="KW-0732">Signal</keyword>
<keyword evidence="4" id="KW-0378">Hydrolase</keyword>
<dbReference type="GO" id="GO:0004518">
    <property type="term" value="F:nuclease activity"/>
    <property type="evidence" value="ECO:0007669"/>
    <property type="project" value="UniProtKB-KW"/>
</dbReference>
<dbReference type="RefSeq" id="WP_258543056.1">
    <property type="nucleotide sequence ID" value="NZ_OU015584.1"/>
</dbReference>
<dbReference type="EMBL" id="OU015584">
    <property type="protein sequence ID" value="CAG5085727.1"/>
    <property type="molecule type" value="Genomic_DNA"/>
</dbReference>
<feature type="domain" description="Secretion system C-terminal sorting" evidence="5">
    <location>
        <begin position="251"/>
        <end position="325"/>
    </location>
</feature>
<evidence type="ECO:0000256" key="2">
    <source>
        <dbReference type="ARBA" id="ARBA00022722"/>
    </source>
</evidence>
<sequence>MNKLLVIIGILFGVIAQAQMPVYYQGIDFSQSAATVEAELKTLITNTHNPISYSDTYPWIKLSDEDGANAANVILMYNGQSESKYNTIGGGNTSNPEVWNREHVYPQSLIGTTATGDLHHLRACDGVINNNRGNLAFATGSGSYGAVSGGWYPGDEWKGDVARMIMYIHLRYNEPWTDVGSLSLFLQWNVDDPVSDFEKNRNNVIHGAQGNRNPFIDQPYLATFFWGGSPAEDTWGWPNKVEKVDLNRVVMYPNPVNVSGNVSFTGVAYSIDEIVFYDLSGKMVKSVRTPVVRNEKVEVATSLPTGVYFVKMVADDSSVTKKLVVN</sequence>
<reference evidence="6" key="1">
    <citation type="submission" date="2021-04" db="EMBL/GenBank/DDBJ databases">
        <authorList>
            <person name="Rodrigo-Torres L."/>
            <person name="Arahal R. D."/>
            <person name="Lucena T."/>
        </authorList>
    </citation>
    <scope>NUCLEOTIDE SEQUENCE</scope>
    <source>
        <strain evidence="6">AS29M-1</strain>
    </source>
</reference>
<evidence type="ECO:0000256" key="3">
    <source>
        <dbReference type="ARBA" id="ARBA00022729"/>
    </source>
</evidence>
<dbReference type="GO" id="GO:0016787">
    <property type="term" value="F:hydrolase activity"/>
    <property type="evidence" value="ECO:0007669"/>
    <property type="project" value="UniProtKB-KW"/>
</dbReference>